<feature type="transmembrane region" description="Helical" evidence="1">
    <location>
        <begin position="162"/>
        <end position="181"/>
    </location>
</feature>
<organism evidence="2 3">
    <name type="scientific">Amanita thiersii Skay4041</name>
    <dbReference type="NCBI Taxonomy" id="703135"/>
    <lineage>
        <taxon>Eukaryota</taxon>
        <taxon>Fungi</taxon>
        <taxon>Dikarya</taxon>
        <taxon>Basidiomycota</taxon>
        <taxon>Agaricomycotina</taxon>
        <taxon>Agaricomycetes</taxon>
        <taxon>Agaricomycetidae</taxon>
        <taxon>Agaricales</taxon>
        <taxon>Pluteineae</taxon>
        <taxon>Amanitaceae</taxon>
        <taxon>Amanita</taxon>
    </lineage>
</organism>
<proteinExistence type="predicted"/>
<keyword evidence="1" id="KW-0472">Membrane</keyword>
<dbReference type="Proteomes" id="UP000242287">
    <property type="component" value="Unassembled WGS sequence"/>
</dbReference>
<feature type="transmembrane region" description="Helical" evidence="1">
    <location>
        <begin position="9"/>
        <end position="29"/>
    </location>
</feature>
<accession>A0A2A9NK63</accession>
<name>A0A2A9NK63_9AGAR</name>
<evidence type="ECO:0000313" key="2">
    <source>
        <dbReference type="EMBL" id="PFH48090.1"/>
    </source>
</evidence>
<feature type="non-terminal residue" evidence="2">
    <location>
        <position position="207"/>
    </location>
</feature>
<feature type="transmembrane region" description="Helical" evidence="1">
    <location>
        <begin position="119"/>
        <end position="141"/>
    </location>
</feature>
<protein>
    <submittedName>
        <fullName evidence="2">Uncharacterized protein</fullName>
    </submittedName>
</protein>
<dbReference type="AlphaFoldDB" id="A0A2A9NK63"/>
<keyword evidence="3" id="KW-1185">Reference proteome</keyword>
<evidence type="ECO:0000313" key="3">
    <source>
        <dbReference type="Proteomes" id="UP000242287"/>
    </source>
</evidence>
<dbReference type="EMBL" id="KZ302077">
    <property type="protein sequence ID" value="PFH48090.1"/>
    <property type="molecule type" value="Genomic_DNA"/>
</dbReference>
<evidence type="ECO:0000256" key="1">
    <source>
        <dbReference type="SAM" id="Phobius"/>
    </source>
</evidence>
<dbReference type="PROSITE" id="PS51257">
    <property type="entry name" value="PROKAR_LIPOPROTEIN"/>
    <property type="match status" value="1"/>
</dbReference>
<gene>
    <name evidence="2" type="ORF">AMATHDRAFT_125177</name>
</gene>
<dbReference type="OrthoDB" id="3256745at2759"/>
<sequence>MLPYSLKVVWFVLSVLGLFSCWVTLLAFGRAVGAYWGPLCYCFGCTLMQVIFCIGLAWRMDPHLMPRKFCLAQTFIIGTATYILTGVASAFSAATSLAVLRSRVSGHEGQTVLRWRPAFLFPIVVYPAVATVIHVTLALKFDAIQPTDDLHCDSSRPEWVRFFGYAGMPFVLSAPCFLLSIKSLMVLYKTNQFLKGARSLEYSGSTF</sequence>
<keyword evidence="1" id="KW-0812">Transmembrane</keyword>
<reference evidence="2 3" key="1">
    <citation type="submission" date="2014-02" db="EMBL/GenBank/DDBJ databases">
        <title>Transposable element dynamics among asymbiotic and ectomycorrhizal Amanita fungi.</title>
        <authorList>
            <consortium name="DOE Joint Genome Institute"/>
            <person name="Hess J."/>
            <person name="Skrede I."/>
            <person name="Wolfe B."/>
            <person name="LaButti K."/>
            <person name="Ohm R.A."/>
            <person name="Grigoriev I.V."/>
            <person name="Pringle A."/>
        </authorList>
    </citation>
    <scope>NUCLEOTIDE SEQUENCE [LARGE SCALE GENOMIC DNA]</scope>
    <source>
        <strain evidence="2 3">SKay4041</strain>
    </source>
</reference>
<keyword evidence="1" id="KW-1133">Transmembrane helix</keyword>
<feature type="transmembrane region" description="Helical" evidence="1">
    <location>
        <begin position="70"/>
        <end position="99"/>
    </location>
</feature>
<feature type="transmembrane region" description="Helical" evidence="1">
    <location>
        <begin position="35"/>
        <end position="58"/>
    </location>
</feature>